<proteinExistence type="inferred from homology"/>
<evidence type="ECO:0000256" key="9">
    <source>
        <dbReference type="ARBA" id="ARBA00023033"/>
    </source>
</evidence>
<dbReference type="PRINTS" id="PR00463">
    <property type="entry name" value="EP450I"/>
</dbReference>
<dbReference type="PRINTS" id="PR00385">
    <property type="entry name" value="P450"/>
</dbReference>
<evidence type="ECO:0000256" key="7">
    <source>
        <dbReference type="ARBA" id="ARBA00023002"/>
    </source>
</evidence>
<dbReference type="InterPro" id="IPR017972">
    <property type="entry name" value="Cyt_P450_CS"/>
</dbReference>
<evidence type="ECO:0000256" key="2">
    <source>
        <dbReference type="ARBA" id="ARBA00010617"/>
    </source>
</evidence>
<evidence type="ECO:0000313" key="12">
    <source>
        <dbReference type="EMBL" id="PNT75696.1"/>
    </source>
</evidence>
<dbReference type="InParanoid" id="A0A2K2DN39"/>
<dbReference type="PROSITE" id="PS00086">
    <property type="entry name" value="CYTOCHROME_P450"/>
    <property type="match status" value="1"/>
</dbReference>
<dbReference type="Gramene" id="PNT75696">
    <property type="protein sequence ID" value="PNT75696"/>
    <property type="gene ID" value="BRADI_1g36790v3"/>
</dbReference>
<dbReference type="InterPro" id="IPR053062">
    <property type="entry name" value="CYP450_84A"/>
</dbReference>
<evidence type="ECO:0000256" key="11">
    <source>
        <dbReference type="RuleBase" id="RU000461"/>
    </source>
</evidence>
<dbReference type="AlphaFoldDB" id="A0A2K2DN39"/>
<dbReference type="FunFam" id="1.10.630.10:FF:000126">
    <property type="entry name" value="Predicted protein"/>
    <property type="match status" value="1"/>
</dbReference>
<evidence type="ECO:0000313" key="13">
    <source>
        <dbReference type="EnsemblPlants" id="PNT75696"/>
    </source>
</evidence>
<keyword evidence="14" id="KW-1185">Reference proteome</keyword>
<keyword evidence="8 10" id="KW-0408">Iron</keyword>
<dbReference type="OrthoDB" id="2789670at2759"/>
<evidence type="ECO:0000256" key="6">
    <source>
        <dbReference type="ARBA" id="ARBA00022989"/>
    </source>
</evidence>
<sequence length="467" mass="51672">MADHLTHRGLAALAKQYGGLLHLRLGRLHVFSVSTPEYAREVLQAQDGAFSNRPATIAVVYLTYGRSDISFAHNGAFWRQMRKLCVTKLFSRQRAETWLAVHEGYGGLARAVAAASARGTTAGQAVNLGELIFNLTVSVIFRAAFSARDEEGLDEFIAILRVFSRQFEASHIGYFFPWLSWMHRRGFNRRLQSARGALDRFIDKIIHDHMTRRRNPADADADLTALAFFAEGNPPGAVDLDETVRLTRDNIKAMIMDMLFGGPETVASTTEWAMAEMMRNPDNLVRFQRELADVVGLDRTVNESDLKELPFLRCVVKETLRMHPPIPLLLHETAKDCVVLGYSAPKGSRVVVNVWAINRGLQSWKEPDAFRPARFMAGGEGEAVALDLKGSCIEFLPFGSGRRSCPARGLAQHAVEFAVAQLAHGFSWELPGGMKPAELDMADVAGLTAPRATRLCVVPTPRLTCAL</sequence>
<dbReference type="ExpressionAtlas" id="A0A2K2DN39">
    <property type="expression patterns" value="baseline"/>
</dbReference>
<name>A0A2K2DN39_BRADI</name>
<protein>
    <recommendedName>
        <fullName evidence="15">Cytochrome P450</fullName>
    </recommendedName>
</protein>
<keyword evidence="6" id="KW-0472">Membrane</keyword>
<keyword evidence="6" id="KW-1133">Transmembrane helix</keyword>
<comment type="cofactor">
    <cofactor evidence="1 10">
        <name>heme</name>
        <dbReference type="ChEBI" id="CHEBI:30413"/>
    </cofactor>
</comment>
<evidence type="ECO:0000256" key="3">
    <source>
        <dbReference type="ARBA" id="ARBA00022617"/>
    </source>
</evidence>
<keyword evidence="7 11" id="KW-0560">Oxidoreductase</keyword>
<comment type="similarity">
    <text evidence="2 11">Belongs to the cytochrome P450 family.</text>
</comment>
<dbReference type="EMBL" id="CM000880">
    <property type="protein sequence ID" value="PNT75696.1"/>
    <property type="molecule type" value="Genomic_DNA"/>
</dbReference>
<dbReference type="GO" id="GO:0004497">
    <property type="term" value="F:monooxygenase activity"/>
    <property type="evidence" value="ECO:0007669"/>
    <property type="project" value="UniProtKB-KW"/>
</dbReference>
<evidence type="ECO:0008006" key="15">
    <source>
        <dbReference type="Google" id="ProtNLM"/>
    </source>
</evidence>
<evidence type="ECO:0000256" key="5">
    <source>
        <dbReference type="ARBA" id="ARBA00022723"/>
    </source>
</evidence>
<dbReference type="Proteomes" id="UP000008810">
    <property type="component" value="Chromosome 1"/>
</dbReference>
<reference evidence="12" key="2">
    <citation type="submission" date="2017-06" db="EMBL/GenBank/DDBJ databases">
        <title>WGS assembly of Brachypodium distachyon.</title>
        <authorList>
            <consortium name="The International Brachypodium Initiative"/>
            <person name="Lucas S."/>
            <person name="Harmon-Smith M."/>
            <person name="Lail K."/>
            <person name="Tice H."/>
            <person name="Grimwood J."/>
            <person name="Bruce D."/>
            <person name="Barry K."/>
            <person name="Shu S."/>
            <person name="Lindquist E."/>
            <person name="Wang M."/>
            <person name="Pitluck S."/>
            <person name="Vogel J.P."/>
            <person name="Garvin D.F."/>
            <person name="Mockler T.C."/>
            <person name="Schmutz J."/>
            <person name="Rokhsar D."/>
            <person name="Bevan M.W."/>
        </authorList>
    </citation>
    <scope>NUCLEOTIDE SEQUENCE</scope>
    <source>
        <strain evidence="12">Bd21</strain>
    </source>
</reference>
<keyword evidence="3 10" id="KW-0349">Heme</keyword>
<keyword evidence="4" id="KW-0812">Transmembrane</keyword>
<organism evidence="12">
    <name type="scientific">Brachypodium distachyon</name>
    <name type="common">Purple false brome</name>
    <name type="synonym">Trachynia distachya</name>
    <dbReference type="NCBI Taxonomy" id="15368"/>
    <lineage>
        <taxon>Eukaryota</taxon>
        <taxon>Viridiplantae</taxon>
        <taxon>Streptophyta</taxon>
        <taxon>Embryophyta</taxon>
        <taxon>Tracheophyta</taxon>
        <taxon>Spermatophyta</taxon>
        <taxon>Magnoliopsida</taxon>
        <taxon>Liliopsida</taxon>
        <taxon>Poales</taxon>
        <taxon>Poaceae</taxon>
        <taxon>BOP clade</taxon>
        <taxon>Pooideae</taxon>
        <taxon>Stipodae</taxon>
        <taxon>Brachypodieae</taxon>
        <taxon>Brachypodium</taxon>
    </lineage>
</organism>
<keyword evidence="5 10" id="KW-0479">Metal-binding</keyword>
<dbReference type="GO" id="GO:0020037">
    <property type="term" value="F:heme binding"/>
    <property type="evidence" value="ECO:0007669"/>
    <property type="project" value="InterPro"/>
</dbReference>
<accession>A0A2K2DN39</accession>
<gene>
    <name evidence="12" type="ORF">BRADI_1g36790v3</name>
</gene>
<dbReference type="Gene3D" id="1.10.630.10">
    <property type="entry name" value="Cytochrome P450"/>
    <property type="match status" value="1"/>
</dbReference>
<evidence type="ECO:0000256" key="8">
    <source>
        <dbReference type="ARBA" id="ARBA00023004"/>
    </source>
</evidence>
<evidence type="ECO:0000256" key="10">
    <source>
        <dbReference type="PIRSR" id="PIRSR602401-1"/>
    </source>
</evidence>
<feature type="binding site" description="axial binding residue" evidence="10">
    <location>
        <position position="405"/>
    </location>
    <ligand>
        <name>heme</name>
        <dbReference type="ChEBI" id="CHEBI:30413"/>
    </ligand>
    <ligandPart>
        <name>Fe</name>
        <dbReference type="ChEBI" id="CHEBI:18248"/>
    </ligandPart>
</feature>
<reference evidence="13" key="3">
    <citation type="submission" date="2018-08" db="UniProtKB">
        <authorList>
            <consortium name="EnsemblPlants"/>
        </authorList>
    </citation>
    <scope>IDENTIFICATION</scope>
    <source>
        <strain evidence="13">cv. Bd21</strain>
    </source>
</reference>
<dbReference type="InterPro" id="IPR036396">
    <property type="entry name" value="Cyt_P450_sf"/>
</dbReference>
<dbReference type="STRING" id="15368.A0A2K2DN39"/>
<reference evidence="12 13" key="1">
    <citation type="journal article" date="2010" name="Nature">
        <title>Genome sequencing and analysis of the model grass Brachypodium distachyon.</title>
        <authorList>
            <consortium name="International Brachypodium Initiative"/>
        </authorList>
    </citation>
    <scope>NUCLEOTIDE SEQUENCE [LARGE SCALE GENOMIC DNA]</scope>
    <source>
        <strain evidence="12 13">Bd21</strain>
    </source>
</reference>
<dbReference type="InterPro" id="IPR002401">
    <property type="entry name" value="Cyt_P450_E_grp-I"/>
</dbReference>
<dbReference type="PANTHER" id="PTHR47945:SF5">
    <property type="entry name" value="CYTOCHROME P450 84A1-RELATED"/>
    <property type="match status" value="1"/>
</dbReference>
<dbReference type="GO" id="GO:0016705">
    <property type="term" value="F:oxidoreductase activity, acting on paired donors, with incorporation or reduction of molecular oxygen"/>
    <property type="evidence" value="ECO:0007669"/>
    <property type="project" value="InterPro"/>
</dbReference>
<dbReference type="InterPro" id="IPR001128">
    <property type="entry name" value="Cyt_P450"/>
</dbReference>
<evidence type="ECO:0000313" key="14">
    <source>
        <dbReference type="Proteomes" id="UP000008810"/>
    </source>
</evidence>
<evidence type="ECO:0000256" key="1">
    <source>
        <dbReference type="ARBA" id="ARBA00001971"/>
    </source>
</evidence>
<keyword evidence="9 11" id="KW-0503">Monooxygenase</keyword>
<dbReference type="EnsemblPlants" id="PNT75696">
    <property type="protein sequence ID" value="PNT75696"/>
    <property type="gene ID" value="BRADI_1g36790v3"/>
</dbReference>
<evidence type="ECO:0000256" key="4">
    <source>
        <dbReference type="ARBA" id="ARBA00022692"/>
    </source>
</evidence>
<dbReference type="Pfam" id="PF00067">
    <property type="entry name" value="p450"/>
    <property type="match status" value="1"/>
</dbReference>
<dbReference type="GO" id="GO:0005506">
    <property type="term" value="F:iron ion binding"/>
    <property type="evidence" value="ECO:0007669"/>
    <property type="project" value="InterPro"/>
</dbReference>
<dbReference type="PANTHER" id="PTHR47945">
    <property type="entry name" value="CYTOCHROME P450 84A1-RELATED"/>
    <property type="match status" value="1"/>
</dbReference>
<dbReference type="SUPFAM" id="SSF48264">
    <property type="entry name" value="Cytochrome P450"/>
    <property type="match status" value="1"/>
</dbReference>